<dbReference type="InterPro" id="IPR002347">
    <property type="entry name" value="SDR_fam"/>
</dbReference>
<keyword evidence="3" id="KW-1185">Reference proteome</keyword>
<sequence>MGASVSTVSNASVSARGEIAVIVGGTQGIGRGIAVRFARAGAEIWLVVRNEQRGQAVVDELVKVAPSGTPRPRIFLADMNVKEEVFRCADEIKAAAGEAGVHYLIQNQGGPSNPKDIAPNADGFDAHFAVQVLSRVILAYELRHIVTRSSMAVAAAGVGSKHFDTQDITLEGVKARGEYNYVASGQRDCTMLDAAYIAIAKDAPNAAQYTHVFPGFVRTNTLSNSGILDSEIKAWLFWLAGLILGRSVEWYAEIPFYMTANPEGRKLVEREGEGGVGFWDEKFKNVGKSPALEDEETQRVIWEWLKRNVLVR</sequence>
<dbReference type="PANTHER" id="PTHR47534:SF3">
    <property type="entry name" value="ALCOHOL DEHYDROGENASE-LIKE C-TERMINAL DOMAIN-CONTAINING PROTEIN"/>
    <property type="match status" value="1"/>
</dbReference>
<evidence type="ECO:0000313" key="2">
    <source>
        <dbReference type="EMBL" id="KZV84719.1"/>
    </source>
</evidence>
<keyword evidence="1" id="KW-0560">Oxidoreductase</keyword>
<dbReference type="PANTHER" id="PTHR47534">
    <property type="entry name" value="YALI0E05731P"/>
    <property type="match status" value="1"/>
</dbReference>
<dbReference type="Proteomes" id="UP000077266">
    <property type="component" value="Unassembled WGS sequence"/>
</dbReference>
<dbReference type="STRING" id="1314781.A0A165ZPP4"/>
<dbReference type="EMBL" id="KV426213">
    <property type="protein sequence ID" value="KZV84719.1"/>
    <property type="molecule type" value="Genomic_DNA"/>
</dbReference>
<dbReference type="PRINTS" id="PR00081">
    <property type="entry name" value="GDHRDH"/>
</dbReference>
<reference evidence="2 3" key="1">
    <citation type="journal article" date="2016" name="Mol. Biol. Evol.">
        <title>Comparative Genomics of Early-Diverging Mushroom-Forming Fungi Provides Insights into the Origins of Lignocellulose Decay Capabilities.</title>
        <authorList>
            <person name="Nagy L.G."/>
            <person name="Riley R."/>
            <person name="Tritt A."/>
            <person name="Adam C."/>
            <person name="Daum C."/>
            <person name="Floudas D."/>
            <person name="Sun H."/>
            <person name="Yadav J.S."/>
            <person name="Pangilinan J."/>
            <person name="Larsson K.H."/>
            <person name="Matsuura K."/>
            <person name="Barry K."/>
            <person name="Labutti K."/>
            <person name="Kuo R."/>
            <person name="Ohm R.A."/>
            <person name="Bhattacharya S.S."/>
            <person name="Shirouzu T."/>
            <person name="Yoshinaga Y."/>
            <person name="Martin F.M."/>
            <person name="Grigoriev I.V."/>
            <person name="Hibbett D.S."/>
        </authorList>
    </citation>
    <scope>NUCLEOTIDE SEQUENCE [LARGE SCALE GENOMIC DNA]</scope>
    <source>
        <strain evidence="2 3">HHB12029</strain>
    </source>
</reference>
<dbReference type="SUPFAM" id="SSF51735">
    <property type="entry name" value="NAD(P)-binding Rossmann-fold domains"/>
    <property type="match status" value="1"/>
</dbReference>
<name>A0A165ZPP4_EXIGL</name>
<accession>A0A165ZPP4</accession>
<dbReference type="InterPro" id="IPR052228">
    <property type="entry name" value="Sec_Metab_Biosynth_Oxidored"/>
</dbReference>
<proteinExistence type="predicted"/>
<dbReference type="Gene3D" id="3.40.50.720">
    <property type="entry name" value="NAD(P)-binding Rossmann-like Domain"/>
    <property type="match status" value="1"/>
</dbReference>
<dbReference type="InterPro" id="IPR036291">
    <property type="entry name" value="NAD(P)-bd_dom_sf"/>
</dbReference>
<dbReference type="GO" id="GO:0016491">
    <property type="term" value="F:oxidoreductase activity"/>
    <property type="evidence" value="ECO:0007669"/>
    <property type="project" value="UniProtKB-KW"/>
</dbReference>
<protein>
    <submittedName>
        <fullName evidence="2">NAD(P)-binding protein</fullName>
    </submittedName>
</protein>
<evidence type="ECO:0000313" key="3">
    <source>
        <dbReference type="Proteomes" id="UP000077266"/>
    </source>
</evidence>
<gene>
    <name evidence="2" type="ORF">EXIGLDRAFT_700173</name>
</gene>
<organism evidence="2 3">
    <name type="scientific">Exidia glandulosa HHB12029</name>
    <dbReference type="NCBI Taxonomy" id="1314781"/>
    <lineage>
        <taxon>Eukaryota</taxon>
        <taxon>Fungi</taxon>
        <taxon>Dikarya</taxon>
        <taxon>Basidiomycota</taxon>
        <taxon>Agaricomycotina</taxon>
        <taxon>Agaricomycetes</taxon>
        <taxon>Auriculariales</taxon>
        <taxon>Exidiaceae</taxon>
        <taxon>Exidia</taxon>
    </lineage>
</organism>
<dbReference type="InParanoid" id="A0A165ZPP4"/>
<dbReference type="AlphaFoldDB" id="A0A165ZPP4"/>
<dbReference type="OrthoDB" id="2898509at2759"/>
<dbReference type="Pfam" id="PF00106">
    <property type="entry name" value="adh_short"/>
    <property type="match status" value="1"/>
</dbReference>
<evidence type="ECO:0000256" key="1">
    <source>
        <dbReference type="ARBA" id="ARBA00023002"/>
    </source>
</evidence>